<accession>A0ABU7ARG6</accession>
<reference evidence="2 3" key="1">
    <citation type="submission" date="2021-07" db="EMBL/GenBank/DDBJ databases">
        <authorList>
            <person name="Palmer J.M."/>
        </authorList>
    </citation>
    <scope>NUCLEOTIDE SEQUENCE [LARGE SCALE GENOMIC DNA]</scope>
    <source>
        <strain evidence="2 3">AT_MEX2019</strain>
        <tissue evidence="2">Muscle</tissue>
    </source>
</reference>
<sequence length="78" mass="8960">MLQMLGTISAALFDLGFEEHYYFFRAQLEYTAWEDMMRRITASSERRNDENESEPTYRSSNPELKGIQSHSGCASSAV</sequence>
<feature type="region of interest" description="Disordered" evidence="1">
    <location>
        <begin position="42"/>
        <end position="78"/>
    </location>
</feature>
<evidence type="ECO:0000313" key="2">
    <source>
        <dbReference type="EMBL" id="MED6240269.1"/>
    </source>
</evidence>
<feature type="compositionally biased region" description="Polar residues" evidence="1">
    <location>
        <begin position="56"/>
        <end position="78"/>
    </location>
</feature>
<evidence type="ECO:0000313" key="3">
    <source>
        <dbReference type="Proteomes" id="UP001345963"/>
    </source>
</evidence>
<organism evidence="2 3">
    <name type="scientific">Ataeniobius toweri</name>
    <dbReference type="NCBI Taxonomy" id="208326"/>
    <lineage>
        <taxon>Eukaryota</taxon>
        <taxon>Metazoa</taxon>
        <taxon>Chordata</taxon>
        <taxon>Craniata</taxon>
        <taxon>Vertebrata</taxon>
        <taxon>Euteleostomi</taxon>
        <taxon>Actinopterygii</taxon>
        <taxon>Neopterygii</taxon>
        <taxon>Teleostei</taxon>
        <taxon>Neoteleostei</taxon>
        <taxon>Acanthomorphata</taxon>
        <taxon>Ovalentaria</taxon>
        <taxon>Atherinomorphae</taxon>
        <taxon>Cyprinodontiformes</taxon>
        <taxon>Goodeidae</taxon>
        <taxon>Ataeniobius</taxon>
    </lineage>
</organism>
<proteinExistence type="predicted"/>
<keyword evidence="3" id="KW-1185">Reference proteome</keyword>
<name>A0ABU7ARG6_9TELE</name>
<evidence type="ECO:0000256" key="1">
    <source>
        <dbReference type="SAM" id="MobiDB-lite"/>
    </source>
</evidence>
<protein>
    <submittedName>
        <fullName evidence="2">Uncharacterized protein</fullName>
    </submittedName>
</protein>
<dbReference type="EMBL" id="JAHUTI010023505">
    <property type="protein sequence ID" value="MED6240269.1"/>
    <property type="molecule type" value="Genomic_DNA"/>
</dbReference>
<dbReference type="Proteomes" id="UP001345963">
    <property type="component" value="Unassembled WGS sequence"/>
</dbReference>
<comment type="caution">
    <text evidence="2">The sequence shown here is derived from an EMBL/GenBank/DDBJ whole genome shotgun (WGS) entry which is preliminary data.</text>
</comment>
<gene>
    <name evidence="2" type="ORF">ATANTOWER_018484</name>
</gene>